<accession>A0A8J5I1D6</accession>
<protein>
    <submittedName>
        <fullName evidence="1">Uncharacterized protein</fullName>
    </submittedName>
</protein>
<feature type="non-terminal residue" evidence="1">
    <location>
        <position position="226"/>
    </location>
</feature>
<organism evidence="1 2">
    <name type="scientific">Phytophthora aleatoria</name>
    <dbReference type="NCBI Taxonomy" id="2496075"/>
    <lineage>
        <taxon>Eukaryota</taxon>
        <taxon>Sar</taxon>
        <taxon>Stramenopiles</taxon>
        <taxon>Oomycota</taxon>
        <taxon>Peronosporomycetes</taxon>
        <taxon>Peronosporales</taxon>
        <taxon>Peronosporaceae</taxon>
        <taxon>Phytophthora</taxon>
    </lineage>
</organism>
<name>A0A8J5I1D6_9STRA</name>
<dbReference type="AlphaFoldDB" id="A0A8J5I1D6"/>
<dbReference type="Proteomes" id="UP000709295">
    <property type="component" value="Unassembled WGS sequence"/>
</dbReference>
<comment type="caution">
    <text evidence="1">The sequence shown here is derived from an EMBL/GenBank/DDBJ whole genome shotgun (WGS) entry which is preliminary data.</text>
</comment>
<evidence type="ECO:0000313" key="1">
    <source>
        <dbReference type="EMBL" id="KAG6941537.1"/>
    </source>
</evidence>
<proteinExistence type="predicted"/>
<reference evidence="1" key="1">
    <citation type="submission" date="2021-01" db="EMBL/GenBank/DDBJ databases">
        <title>Phytophthora aleatoria, a newly-described species from Pinus radiata is distinct from Phytophthora cactorum isolates based on comparative genomics.</title>
        <authorList>
            <person name="Mcdougal R."/>
            <person name="Panda P."/>
            <person name="Williams N."/>
            <person name="Studholme D.J."/>
        </authorList>
    </citation>
    <scope>NUCLEOTIDE SEQUENCE</scope>
    <source>
        <strain evidence="1">NZFS 4037</strain>
    </source>
</reference>
<keyword evidence="2" id="KW-1185">Reference proteome</keyword>
<evidence type="ECO:0000313" key="2">
    <source>
        <dbReference type="Proteomes" id="UP000709295"/>
    </source>
</evidence>
<gene>
    <name evidence="1" type="ORF">JG688_00018614</name>
</gene>
<sequence>MRFDNIEGKVRLPLGADEDIELTLDVLNCLKPGEAQTALLGEAVKKATNIPPEKLVSFRCRSQLLKLTIECGDLAILTRLVEHFKTTKPSDLDSVITAVSKHAAALKTDDEKFTVLASIVEPRLEWLNQQLDMLDLPFSWEMPNARFIDNARVQAFLRGPETAMTTEGVIYFRNLNHAQRWTRHTQENASFELTAQGSGRDAFVTITKTRRLYEEQQTIVAKFKGE</sequence>
<dbReference type="EMBL" id="JAENGY010003596">
    <property type="protein sequence ID" value="KAG6941537.1"/>
    <property type="molecule type" value="Genomic_DNA"/>
</dbReference>